<protein>
    <submittedName>
        <fullName evidence="1">Uncharacterized protein</fullName>
    </submittedName>
</protein>
<dbReference type="RefSeq" id="WP_142994511.1">
    <property type="nucleotide sequence ID" value="NZ_OBMM01000003.1"/>
</dbReference>
<organism evidence="1 2">
    <name type="scientific">Thalassospira xiamenensis</name>
    <dbReference type="NCBI Taxonomy" id="220697"/>
    <lineage>
        <taxon>Bacteria</taxon>
        <taxon>Pseudomonadati</taxon>
        <taxon>Pseudomonadota</taxon>
        <taxon>Alphaproteobacteria</taxon>
        <taxon>Rhodospirillales</taxon>
        <taxon>Thalassospiraceae</taxon>
        <taxon>Thalassospira</taxon>
    </lineage>
</organism>
<evidence type="ECO:0000313" key="1">
    <source>
        <dbReference type="EMBL" id="SOC21615.1"/>
    </source>
</evidence>
<reference evidence="1 2" key="1">
    <citation type="submission" date="2017-08" db="EMBL/GenBank/DDBJ databases">
        <authorList>
            <person name="de Groot N.N."/>
        </authorList>
    </citation>
    <scope>NUCLEOTIDE SEQUENCE [LARGE SCALE GENOMIC DNA]</scope>
    <source>
        <strain evidence="1 2">USBA 78</strain>
    </source>
</reference>
<gene>
    <name evidence="1" type="ORF">SAMN05428964_103453</name>
</gene>
<name>A0A285THT8_9PROT</name>
<dbReference type="AlphaFoldDB" id="A0A285THT8"/>
<dbReference type="Proteomes" id="UP000219068">
    <property type="component" value="Unassembled WGS sequence"/>
</dbReference>
<evidence type="ECO:0000313" key="2">
    <source>
        <dbReference type="Proteomes" id="UP000219068"/>
    </source>
</evidence>
<accession>A0A285THT8</accession>
<dbReference type="EMBL" id="OBMM01000003">
    <property type="protein sequence ID" value="SOC21615.1"/>
    <property type="molecule type" value="Genomic_DNA"/>
</dbReference>
<sequence length="129" mass="14687">MSHQTEKTYAETSRVQDMMLARGFEVYHSGGGCFHWSQDLSFGRYTLVNTDEDNPLDGSPEAKEWLFSVQTENENFIQVLELLSLEQIFELTSLAPTNIDDQYDCDDYDDAIALFDRLKLDMSGSSAKP</sequence>
<proteinExistence type="predicted"/>